<sequence>MFIIASYMKRVARGMKNWKDIFRKISLALIVIFILQISLPTVSYAFHGFFMYSADDKKLRGYVYVKDPTKVSVDVTNQGTVTTITYDDNNVKENYFWGSYFPFDKMNNRLKNVNFNDYGYSSETAPSKIVAFDGETTQEFTMETVSNGNVLYYGDQTDLGYYRIVGQQYISAFGANTYIPPDSTLFSFTPANSESNAIKIRLPKANNTAAFEVTQLAATDFNLFDVTTGEYLDILNLNRLSGYEQLAQDSTHYLNNVIVLEPSQILVKDHRYELRLSSKSRGNEIKLPIQGIYSFELEIGFIKGEYSEQSGVFYNYVSQSGVYFNNVQINAPTKLTIDPSLMRVGQEKDLKVFNKLDDGRVEEITNYEMLGLFYSDAGHKAISLDNQTLKIKALYLGTASLLLKYNGIINAFTIHVTANGAIDGGANLYAYTFEDQNPVRGQIDPLLSWFAGTESNYSGYQVSFSDANDVALGATYNIAKNDVPNHKYVVDLTSNQLPAGAVYIDVFPKDLDGHTGTEMWRKQVYDNTANSPVNPTSNAAIPAPVIRDMQFKDQDFTLDNLGGSVLWYDASTLPTPATSYSIYFVDANNSKLKSIAEIPISSFKMVSQGVDLPSYQIEFPMGYAMPSGAQRLGIFGKNAQGEGTKGYYFGFWDKITVTGGNDYFEDIDNRAGHINAALKWMPMVNEANITGYVVQFLGNRLNPIGRPLPEINKGQQQYSMPILDNQIPADAKLIELSAVNADDEYLLLGRYSLSDNILGEAASSVTVDQQLHGISQIIYKDTDGEDGEIGGYFYFFSENPATNSPFSHYEVYFVNDQLQKLKPIMSVPKNFIGTYQSSIPMNTQIPNGATKLAVYGISQVGESLPASVDLYSPPLLASQISITNNKSDTADTITLTGLQANDVVRVYGDATTSNTFLVGTVASNATTISFSVPELGKEAGSLYFSYERLNRLPSLKVQKAYDKEPATGVSGGFGGGPMGTIESFKWDIINQNGKIRITSSIDSDQLKKLADEQAKAGKNEIPIDLKTNAEGYDFQINAGLLEEIGNKVEDAMLVFNTTIGTTRIPFDVLQEAVKANGGKDSMGLRISIDKLPAADQVNLEKTISSNGGESVGKALSYELSLVENNKTVATIDSFSEYVGHVILLPKDFKLNAGEKLNGAVWDPTSKTLISVPLTISLDKDGKPAYATLWRKGNSIYTVYTAQKQFADVQDDDFAKADIESLAASHVIQGFEDGSFRADSSVTRAEFATLLVRGLGIKSVSGTNKGFMDVNPTDWFSQAVDTAVSSSLISGYEDGTFRPTQSITHQEAVTMISNALKFINAATKLDDSERAQYVKRMSELSWQVDAWASDAAAMTLKRNILNANNGFSFEKDAKTTRGQTALLINKLLQNAEWPKN</sequence>
<dbReference type="InterPro" id="IPR001119">
    <property type="entry name" value="SLH_dom"/>
</dbReference>
<evidence type="ECO:0000313" key="2">
    <source>
        <dbReference type="EMBL" id="NOU63117.1"/>
    </source>
</evidence>
<feature type="domain" description="SLH" evidence="1">
    <location>
        <begin position="1262"/>
        <end position="1325"/>
    </location>
</feature>
<feature type="domain" description="SLH" evidence="1">
    <location>
        <begin position="1201"/>
        <end position="1260"/>
    </location>
</feature>
<comment type="caution">
    <text evidence="2">The sequence shown here is derived from an EMBL/GenBank/DDBJ whole genome shotgun (WGS) entry which is preliminary data.</text>
</comment>
<keyword evidence="3" id="KW-1185">Reference proteome</keyword>
<organism evidence="2 3">
    <name type="scientific">Paenibacillus plantarum</name>
    <dbReference type="NCBI Taxonomy" id="2654975"/>
    <lineage>
        <taxon>Bacteria</taxon>
        <taxon>Bacillati</taxon>
        <taxon>Bacillota</taxon>
        <taxon>Bacilli</taxon>
        <taxon>Bacillales</taxon>
        <taxon>Paenibacillaceae</taxon>
        <taxon>Paenibacillus</taxon>
    </lineage>
</organism>
<dbReference type="Pfam" id="PF00395">
    <property type="entry name" value="SLH"/>
    <property type="match status" value="2"/>
</dbReference>
<dbReference type="Proteomes" id="UP000653578">
    <property type="component" value="Unassembled WGS sequence"/>
</dbReference>
<protein>
    <recommendedName>
        <fullName evidence="1">SLH domain-containing protein</fullName>
    </recommendedName>
</protein>
<evidence type="ECO:0000259" key="1">
    <source>
        <dbReference type="PROSITE" id="PS51272"/>
    </source>
</evidence>
<proteinExistence type="predicted"/>
<gene>
    <name evidence="2" type="ORF">GC096_03515</name>
</gene>
<dbReference type="PANTHER" id="PTHR43308">
    <property type="entry name" value="OUTER MEMBRANE PROTEIN ALPHA-RELATED"/>
    <property type="match status" value="1"/>
</dbReference>
<dbReference type="PROSITE" id="PS51272">
    <property type="entry name" value="SLH"/>
    <property type="match status" value="2"/>
</dbReference>
<accession>A0ABX1X3Y1</accession>
<name>A0ABX1X3Y1_9BACL</name>
<dbReference type="EMBL" id="WHNY01000008">
    <property type="protein sequence ID" value="NOU63117.1"/>
    <property type="molecule type" value="Genomic_DNA"/>
</dbReference>
<evidence type="ECO:0000313" key="3">
    <source>
        <dbReference type="Proteomes" id="UP000653578"/>
    </source>
</evidence>
<reference evidence="2 3" key="1">
    <citation type="submission" date="2019-10" db="EMBL/GenBank/DDBJ databases">
        <title>Description of Paenibacillus humi sp. nov.</title>
        <authorList>
            <person name="Carlier A."/>
            <person name="Qi S."/>
        </authorList>
    </citation>
    <scope>NUCLEOTIDE SEQUENCE [LARGE SCALE GENOMIC DNA]</scope>
    <source>
        <strain evidence="2 3">LMG 31461</strain>
    </source>
</reference>
<dbReference type="InterPro" id="IPR051465">
    <property type="entry name" value="Cell_Envelope_Struct_Comp"/>
</dbReference>
<dbReference type="PANTHER" id="PTHR43308:SF5">
    <property type="entry name" value="S-LAYER PROTEIN _ PEPTIDOGLYCAN ENDO-BETA-N-ACETYLGLUCOSAMINIDASE"/>
    <property type="match status" value="1"/>
</dbReference>